<accession>A0ABW3W2I5</accession>
<evidence type="ECO:0000313" key="5">
    <source>
        <dbReference type="EMBL" id="MFD1249526.1"/>
    </source>
</evidence>
<dbReference type="Proteomes" id="UP001597229">
    <property type="component" value="Unassembled WGS sequence"/>
</dbReference>
<sequence>MTTLYEQAGGFDALLDLCRRWHDLCLADDVAAHPFEHGMHPRHDERLAAYLAEALGGPPLYTAGYGDESSMQRLHAGHGEHAELDEACLELFDQALADVGIDRHTAVSISAYFRRATQRMTAYADSADQVPDGLRFNHA</sequence>
<proteinExistence type="predicted"/>
<dbReference type="InterPro" id="IPR009050">
    <property type="entry name" value="Globin-like_sf"/>
</dbReference>
<keyword evidence="3" id="KW-0479">Metal-binding</keyword>
<dbReference type="InterPro" id="IPR001486">
    <property type="entry name" value="Hemoglobin_trunc"/>
</dbReference>
<organism evidence="5 6">
    <name type="scientific">Nocardioides ginsengisoli</name>
    <dbReference type="NCBI Taxonomy" id="363868"/>
    <lineage>
        <taxon>Bacteria</taxon>
        <taxon>Bacillati</taxon>
        <taxon>Actinomycetota</taxon>
        <taxon>Actinomycetes</taxon>
        <taxon>Propionibacteriales</taxon>
        <taxon>Nocardioidaceae</taxon>
        <taxon>Nocardioides</taxon>
    </lineage>
</organism>
<keyword evidence="4" id="KW-0408">Iron</keyword>
<evidence type="ECO:0000256" key="1">
    <source>
        <dbReference type="ARBA" id="ARBA00022448"/>
    </source>
</evidence>
<name>A0ABW3W2I5_9ACTN</name>
<comment type="caution">
    <text evidence="5">The sequence shown here is derived from an EMBL/GenBank/DDBJ whole genome shotgun (WGS) entry which is preliminary data.</text>
</comment>
<dbReference type="Pfam" id="PF01152">
    <property type="entry name" value="Bac_globin"/>
    <property type="match status" value="1"/>
</dbReference>
<dbReference type="InterPro" id="IPR012292">
    <property type="entry name" value="Globin/Proto"/>
</dbReference>
<protein>
    <submittedName>
        <fullName evidence="5">Oxidoreductase</fullName>
    </submittedName>
</protein>
<keyword evidence="1" id="KW-0813">Transport</keyword>
<dbReference type="Gene3D" id="1.10.490.10">
    <property type="entry name" value="Globins"/>
    <property type="match status" value="1"/>
</dbReference>
<reference evidence="6" key="1">
    <citation type="journal article" date="2019" name="Int. J. Syst. Evol. Microbiol.">
        <title>The Global Catalogue of Microorganisms (GCM) 10K type strain sequencing project: providing services to taxonomists for standard genome sequencing and annotation.</title>
        <authorList>
            <consortium name="The Broad Institute Genomics Platform"/>
            <consortium name="The Broad Institute Genome Sequencing Center for Infectious Disease"/>
            <person name="Wu L."/>
            <person name="Ma J."/>
        </authorList>
    </citation>
    <scope>NUCLEOTIDE SEQUENCE [LARGE SCALE GENOMIC DNA]</scope>
    <source>
        <strain evidence="6">CCUG 52478</strain>
    </source>
</reference>
<evidence type="ECO:0000256" key="3">
    <source>
        <dbReference type="ARBA" id="ARBA00022723"/>
    </source>
</evidence>
<evidence type="ECO:0000313" key="6">
    <source>
        <dbReference type="Proteomes" id="UP001597229"/>
    </source>
</evidence>
<dbReference type="RefSeq" id="WP_367919866.1">
    <property type="nucleotide sequence ID" value="NZ_BAABAC010000024.1"/>
</dbReference>
<evidence type="ECO:0000256" key="2">
    <source>
        <dbReference type="ARBA" id="ARBA00022617"/>
    </source>
</evidence>
<gene>
    <name evidence="5" type="ORF">ACFQ3F_17125</name>
</gene>
<dbReference type="EMBL" id="JBHTLX010000021">
    <property type="protein sequence ID" value="MFD1249526.1"/>
    <property type="molecule type" value="Genomic_DNA"/>
</dbReference>
<evidence type="ECO:0000256" key="4">
    <source>
        <dbReference type="ARBA" id="ARBA00023004"/>
    </source>
</evidence>
<keyword evidence="2" id="KW-0349">Heme</keyword>
<dbReference type="SUPFAM" id="SSF46458">
    <property type="entry name" value="Globin-like"/>
    <property type="match status" value="1"/>
</dbReference>
<keyword evidence="6" id="KW-1185">Reference proteome</keyword>